<dbReference type="Proteomes" id="UP000033867">
    <property type="component" value="Unassembled WGS sequence"/>
</dbReference>
<dbReference type="InterPro" id="IPR058596">
    <property type="entry name" value="TraC-like_dom"/>
</dbReference>
<sequence>MRIDTVSENSETWYTLVHLYLDDDFCMKEKKKKRAKESRPATQTHLPIAEIKDGVVVLRDGTLRKVLMTSSVNFALKSEDEQNALISSYVGFLNSLSFPVQIVVQSRRLQIKPYLGKLVDLEKKQPNELLRVQIADYRAFVEELVDIGQIMTKRFYVVVPYDAIANKKKGFFARLKEIMKPAFTVHLKEERFQKRKEELDTRVRQVASGLSSMSLEAVPLDTQALIELYYMTYNPDIAFAESLGDVDTLQVE</sequence>
<dbReference type="Pfam" id="PF26593">
    <property type="entry name" value="TraC-like"/>
    <property type="match status" value="1"/>
</dbReference>
<proteinExistence type="predicted"/>
<accession>A0A0G1DP92</accession>
<comment type="caution">
    <text evidence="2">The sequence shown here is derived from an EMBL/GenBank/DDBJ whole genome shotgun (WGS) entry which is preliminary data.</text>
</comment>
<protein>
    <recommendedName>
        <fullName evidence="1">TraC-like domain-containing protein</fullName>
    </recommendedName>
</protein>
<dbReference type="EMBL" id="LCEK01000006">
    <property type="protein sequence ID" value="KKS72606.1"/>
    <property type="molecule type" value="Genomic_DNA"/>
</dbReference>
<reference evidence="2 3" key="1">
    <citation type="journal article" date="2015" name="Nature">
        <title>rRNA introns, odd ribosomes, and small enigmatic genomes across a large radiation of phyla.</title>
        <authorList>
            <person name="Brown C.T."/>
            <person name="Hug L.A."/>
            <person name="Thomas B.C."/>
            <person name="Sharon I."/>
            <person name="Castelle C.J."/>
            <person name="Singh A."/>
            <person name="Wilkins M.J."/>
            <person name="Williams K.H."/>
            <person name="Banfield J.F."/>
        </authorList>
    </citation>
    <scope>NUCLEOTIDE SEQUENCE [LARGE SCALE GENOMIC DNA]</scope>
</reference>
<gene>
    <name evidence="2" type="ORF">UV42_C0006G0006</name>
</gene>
<evidence type="ECO:0000259" key="1">
    <source>
        <dbReference type="Pfam" id="PF26593"/>
    </source>
</evidence>
<organism evidence="2 3">
    <name type="scientific">Candidatus Magasanikbacteria bacterium GW2011_GWE2_42_7</name>
    <dbReference type="NCBI Taxonomy" id="1619052"/>
    <lineage>
        <taxon>Bacteria</taxon>
        <taxon>Candidatus Magasanikiibacteriota</taxon>
    </lineage>
</organism>
<evidence type="ECO:0000313" key="3">
    <source>
        <dbReference type="Proteomes" id="UP000033867"/>
    </source>
</evidence>
<feature type="domain" description="TraC-like" evidence="1">
    <location>
        <begin position="53"/>
        <end position="229"/>
    </location>
</feature>
<dbReference type="AlphaFoldDB" id="A0A0G1DP92"/>
<evidence type="ECO:0000313" key="2">
    <source>
        <dbReference type="EMBL" id="KKS72606.1"/>
    </source>
</evidence>
<name>A0A0G1DP92_9BACT</name>